<evidence type="ECO:0000313" key="8">
    <source>
        <dbReference type="Proteomes" id="UP000271339"/>
    </source>
</evidence>
<keyword evidence="8" id="KW-1185">Reference proteome</keyword>
<dbReference type="Proteomes" id="UP000271339">
    <property type="component" value="Unassembled WGS sequence"/>
</dbReference>
<dbReference type="InterPro" id="IPR009908">
    <property type="entry name" value="Methylamine_util_MauE"/>
</dbReference>
<evidence type="ECO:0000256" key="3">
    <source>
        <dbReference type="ARBA" id="ARBA00022989"/>
    </source>
</evidence>
<feature type="transmembrane region" description="Helical" evidence="5">
    <location>
        <begin position="65"/>
        <end position="85"/>
    </location>
</feature>
<comment type="caution">
    <text evidence="7">The sequence shown here is derived from an EMBL/GenBank/DDBJ whole genome shotgun (WGS) entry which is preliminary data.</text>
</comment>
<dbReference type="PANTHER" id="PTHR36974:SF1">
    <property type="entry name" value="DOXX FAMILY MEMBRANE PROTEIN"/>
    <property type="match status" value="1"/>
</dbReference>
<sequence length="117" mass="13550">MNLPWHQYIFGLVFVLAGANHFRVPKIYERIMPPYIPAKGTMVMLSGLAEMILGFMIMNPDTQSAAGWGIIAMLIIFIPVHIYMLQNEKAAMKMPKWLLILRLPLQFALMYWAYLYV</sequence>
<evidence type="ECO:0000256" key="2">
    <source>
        <dbReference type="ARBA" id="ARBA00022692"/>
    </source>
</evidence>
<feature type="transmembrane region" description="Helical" evidence="5">
    <location>
        <begin position="97"/>
        <end position="114"/>
    </location>
</feature>
<reference evidence="7 8" key="1">
    <citation type="submission" date="2018-10" db="EMBL/GenBank/DDBJ databases">
        <title>Genomic Encyclopedia of Archaeal and Bacterial Type Strains, Phase II (KMG-II): from individual species to whole genera.</title>
        <authorList>
            <person name="Goeker M."/>
        </authorList>
    </citation>
    <scope>NUCLEOTIDE SEQUENCE [LARGE SCALE GENOMIC DNA]</scope>
    <source>
        <strain evidence="7 8">DSM 23424</strain>
    </source>
</reference>
<evidence type="ECO:0000313" key="7">
    <source>
        <dbReference type="EMBL" id="RMA58475.1"/>
    </source>
</evidence>
<keyword evidence="3 5" id="KW-1133">Transmembrane helix</keyword>
<accession>A0A3L9YK36</accession>
<dbReference type="GO" id="GO:0030416">
    <property type="term" value="P:methylamine metabolic process"/>
    <property type="evidence" value="ECO:0007669"/>
    <property type="project" value="InterPro"/>
</dbReference>
<dbReference type="Pfam" id="PF07291">
    <property type="entry name" value="MauE"/>
    <property type="match status" value="1"/>
</dbReference>
<organism evidence="7 8">
    <name type="scientific">Ulvibacter antarcticus</name>
    <dbReference type="NCBI Taxonomy" id="442714"/>
    <lineage>
        <taxon>Bacteria</taxon>
        <taxon>Pseudomonadati</taxon>
        <taxon>Bacteroidota</taxon>
        <taxon>Flavobacteriia</taxon>
        <taxon>Flavobacteriales</taxon>
        <taxon>Flavobacteriaceae</taxon>
        <taxon>Ulvibacter</taxon>
    </lineage>
</organism>
<evidence type="ECO:0000256" key="5">
    <source>
        <dbReference type="SAM" id="Phobius"/>
    </source>
</evidence>
<dbReference type="EMBL" id="REFC01000013">
    <property type="protein sequence ID" value="RMA58475.1"/>
    <property type="molecule type" value="Genomic_DNA"/>
</dbReference>
<feature type="domain" description="Methylamine utilisation protein MauE" evidence="6">
    <location>
        <begin position="7"/>
        <end position="88"/>
    </location>
</feature>
<evidence type="ECO:0000256" key="4">
    <source>
        <dbReference type="ARBA" id="ARBA00023136"/>
    </source>
</evidence>
<dbReference type="GO" id="GO:0016020">
    <property type="term" value="C:membrane"/>
    <property type="evidence" value="ECO:0007669"/>
    <property type="project" value="UniProtKB-SubCell"/>
</dbReference>
<gene>
    <name evidence="7" type="ORF">BXY75_1848</name>
</gene>
<feature type="transmembrane region" description="Helical" evidence="5">
    <location>
        <begin position="6"/>
        <end position="24"/>
    </location>
</feature>
<proteinExistence type="predicted"/>
<name>A0A3L9YK36_9FLAO</name>
<keyword evidence="2 5" id="KW-0812">Transmembrane</keyword>
<evidence type="ECO:0000256" key="1">
    <source>
        <dbReference type="ARBA" id="ARBA00004141"/>
    </source>
</evidence>
<keyword evidence="4 5" id="KW-0472">Membrane</keyword>
<feature type="transmembrane region" description="Helical" evidence="5">
    <location>
        <begin position="36"/>
        <end position="59"/>
    </location>
</feature>
<dbReference type="PANTHER" id="PTHR36974">
    <property type="entry name" value="MEMBRANE PROTEIN-RELATED"/>
    <property type="match status" value="1"/>
</dbReference>
<dbReference type="AlphaFoldDB" id="A0A3L9YK36"/>
<dbReference type="RefSeq" id="WP_121907427.1">
    <property type="nucleotide sequence ID" value="NZ_REFC01000013.1"/>
</dbReference>
<evidence type="ECO:0000259" key="6">
    <source>
        <dbReference type="Pfam" id="PF07291"/>
    </source>
</evidence>
<comment type="subcellular location">
    <subcellularLocation>
        <location evidence="1">Membrane</location>
        <topology evidence="1">Multi-pass membrane protein</topology>
    </subcellularLocation>
</comment>
<protein>
    <submittedName>
        <fullName evidence="7">Putative membrane protein</fullName>
    </submittedName>
</protein>
<dbReference type="OrthoDB" id="327939at2"/>